<dbReference type="GO" id="GO:0004407">
    <property type="term" value="F:histone deacetylase activity"/>
    <property type="evidence" value="ECO:0007669"/>
    <property type="project" value="TreeGrafter"/>
</dbReference>
<dbReference type="Pfam" id="PF00850">
    <property type="entry name" value="Hist_deacetyl"/>
    <property type="match status" value="1"/>
</dbReference>
<dbReference type="AlphaFoldDB" id="A0A7J6NLB4"/>
<dbReference type="PANTHER" id="PTHR10625:SF10">
    <property type="entry name" value="HISTONE DEACETYLASE HDAC1"/>
    <property type="match status" value="1"/>
</dbReference>
<gene>
    <name evidence="3" type="primary">HDAC2_1</name>
    <name evidence="3" type="ORF">FOZ60_008123</name>
</gene>
<dbReference type="SUPFAM" id="SSF81296">
    <property type="entry name" value="E set domains"/>
    <property type="match status" value="1"/>
</dbReference>
<organism evidence="3 4">
    <name type="scientific">Perkinsus olseni</name>
    <name type="common">Perkinsus atlanticus</name>
    <dbReference type="NCBI Taxonomy" id="32597"/>
    <lineage>
        <taxon>Eukaryota</taxon>
        <taxon>Sar</taxon>
        <taxon>Alveolata</taxon>
        <taxon>Perkinsozoa</taxon>
        <taxon>Perkinsea</taxon>
        <taxon>Perkinsida</taxon>
        <taxon>Perkinsidae</taxon>
        <taxon>Perkinsus</taxon>
    </lineage>
</organism>
<evidence type="ECO:0000313" key="3">
    <source>
        <dbReference type="EMBL" id="KAF4684207.1"/>
    </source>
</evidence>
<dbReference type="InterPro" id="IPR000286">
    <property type="entry name" value="HDACs"/>
</dbReference>
<dbReference type="EMBL" id="JABANP010000323">
    <property type="protein sequence ID" value="KAF4684207.1"/>
    <property type="molecule type" value="Genomic_DNA"/>
</dbReference>
<proteinExistence type="predicted"/>
<feature type="region of interest" description="Disordered" evidence="1">
    <location>
        <begin position="379"/>
        <end position="407"/>
    </location>
</feature>
<dbReference type="InterPro" id="IPR023801">
    <property type="entry name" value="His_deacetylse_dom"/>
</dbReference>
<evidence type="ECO:0000256" key="1">
    <source>
        <dbReference type="SAM" id="MobiDB-lite"/>
    </source>
</evidence>
<dbReference type="InterPro" id="IPR014752">
    <property type="entry name" value="Arrestin-like_C"/>
</dbReference>
<sequence>MSMLAMNKSPYESLRDGLPTPRHIDVVLSQGRYRPGEEVRVVVALGRGFEDSRVDWLLAQAYGEVTGMHGAELNRQKLSFRAPQEVSRPSITSTHGFVSAEQRLSSSSALLFSTPPEILAVSIDPKDSRQAVYQFTLPHLLPPSFSGKYTSIRYYVTVAAGADSTVFESKSPLRVTAEEGLNCVGRAVRCVTRPDAIFNNYDTMEDRRLTWAARKAMTRLRTTEAPAFGKKNFSISFNKSPVGEISVSGRWNPHERLLNVNLDSPMAISVRFSSARGSTPTEHLRVRLVRTERPRDELAGVHRTAVAECVLPSVHECGLVSSAVPLYVPLEEPPSFSLPGAVKVSHQIVFDFFVLDYDDNLTRVTWTLNCRVLDGSAAAGAGGEEGEVETPITMPLPFRPEEDEEDKPGSLLIREARGVRKGPDDTKANIDCILSAAEDSLVEGGVLLHRSLRVFFDTTPSTTPTVVMSGLFSLHPHPIGIKWWTSLWRNNKNLSGAELNAKMASATQQFTHRHLGRYFYAHRAGSWGTQAPFVVAFIGIKLAAMMYGTRRDQKAAVAAAEAYGQGGFMVSNPPKFRWWRVEGVELCGGLVSKVFEGVLSDGHSDRRFEAAEGWESLEMYSLGSSHPMKTCRPAMVVDILRSTNCPVNIVEDARDEEMVDEDDISGRLDHGVMSLFHSSDYLETVRQVGIYRATGGIGYLATPDASQRILSKYNISVDAGRPGYGCEFCNLYTTLTVTAARRLAEGKDRVCLNFHGGMHHAKQSAASGFCYVNDCVVGILELLRQGFKRVVYIDVDIHHGDGVEEAFFTTDKVLTISFHKYGNGFFPSTGAINDIGLGGGRGHAINVPLHEGIGDAAYIEVFKRVIDAAFERFKPEAIVSQMGADSLAGDRLGCFNLSHVGHSQTVMHLATYGIPMIVLGGGGYTLRNVPRCWAYETCRLAGVDPPDELPEDSQYAHFYKMSDHDPLTLDVRISNMLDRNTSTQLHSVVETITENCREYLGRGSPSS</sequence>
<dbReference type="PRINTS" id="PR01270">
    <property type="entry name" value="HDASUPER"/>
</dbReference>
<name>A0A7J6NLB4_PEROL</name>
<comment type="caution">
    <text evidence="3">The sequence shown here is derived from an EMBL/GenBank/DDBJ whole genome shotgun (WGS) entry which is preliminary data.</text>
</comment>
<dbReference type="GO" id="GO:0040029">
    <property type="term" value="P:epigenetic regulation of gene expression"/>
    <property type="evidence" value="ECO:0007669"/>
    <property type="project" value="TreeGrafter"/>
</dbReference>
<dbReference type="SUPFAM" id="SSF52768">
    <property type="entry name" value="Arginase/deacetylase"/>
    <property type="match status" value="1"/>
</dbReference>
<evidence type="ECO:0000259" key="2">
    <source>
        <dbReference type="Pfam" id="PF00850"/>
    </source>
</evidence>
<evidence type="ECO:0000313" key="4">
    <source>
        <dbReference type="Proteomes" id="UP000541610"/>
    </source>
</evidence>
<reference evidence="3 4" key="1">
    <citation type="submission" date="2020-04" db="EMBL/GenBank/DDBJ databases">
        <title>Perkinsus olseni comparative genomics.</title>
        <authorList>
            <person name="Bogema D.R."/>
        </authorList>
    </citation>
    <scope>NUCLEOTIDE SEQUENCE [LARGE SCALE GENOMIC DNA]</scope>
    <source>
        <strain evidence="3">00978-12</strain>
    </source>
</reference>
<dbReference type="PANTHER" id="PTHR10625">
    <property type="entry name" value="HISTONE DEACETYLASE HDAC1-RELATED"/>
    <property type="match status" value="1"/>
</dbReference>
<dbReference type="Gene3D" id="2.60.40.640">
    <property type="match status" value="1"/>
</dbReference>
<feature type="domain" description="Histone deacetylase" evidence="2">
    <location>
        <begin position="667"/>
        <end position="938"/>
    </location>
</feature>
<dbReference type="InterPro" id="IPR023696">
    <property type="entry name" value="Ureohydrolase_dom_sf"/>
</dbReference>
<dbReference type="InterPro" id="IPR037138">
    <property type="entry name" value="His_deacetylse_dom_sf"/>
</dbReference>
<dbReference type="InterPro" id="IPR014756">
    <property type="entry name" value="Ig_E-set"/>
</dbReference>
<protein>
    <submittedName>
        <fullName evidence="3">Histone deacetylase 2</fullName>
    </submittedName>
</protein>
<dbReference type="Proteomes" id="UP000541610">
    <property type="component" value="Unassembled WGS sequence"/>
</dbReference>
<dbReference type="Gene3D" id="3.40.800.20">
    <property type="entry name" value="Histone deacetylase domain"/>
    <property type="match status" value="1"/>
</dbReference>
<accession>A0A7J6NLB4</accession>